<comment type="caution">
    <text evidence="2">The sequence shown here is derived from an EMBL/GenBank/DDBJ whole genome shotgun (WGS) entry which is preliminary data.</text>
</comment>
<keyword evidence="1" id="KW-1133">Transmembrane helix</keyword>
<evidence type="ECO:0000313" key="2">
    <source>
        <dbReference type="EMBL" id="MPC17246.1"/>
    </source>
</evidence>
<protein>
    <submittedName>
        <fullName evidence="2">Uncharacterized protein</fullName>
    </submittedName>
</protein>
<proteinExistence type="predicted"/>
<evidence type="ECO:0000256" key="1">
    <source>
        <dbReference type="SAM" id="Phobius"/>
    </source>
</evidence>
<accession>A0A5B7D7S6</accession>
<sequence length="46" mass="5169">MSKSFKLKLLSRLLASGQKQSPISLLLHHSLLYFILMAPLPSFLSL</sequence>
<dbReference type="AlphaFoldDB" id="A0A5B7D7S6"/>
<gene>
    <name evidence="2" type="ORF">E2C01_010097</name>
</gene>
<keyword evidence="1" id="KW-0812">Transmembrane</keyword>
<dbReference type="Proteomes" id="UP000324222">
    <property type="component" value="Unassembled WGS sequence"/>
</dbReference>
<dbReference type="EMBL" id="VSRR010000571">
    <property type="protein sequence ID" value="MPC17246.1"/>
    <property type="molecule type" value="Genomic_DNA"/>
</dbReference>
<evidence type="ECO:0000313" key="3">
    <source>
        <dbReference type="Proteomes" id="UP000324222"/>
    </source>
</evidence>
<feature type="transmembrane region" description="Helical" evidence="1">
    <location>
        <begin position="21"/>
        <end position="40"/>
    </location>
</feature>
<organism evidence="2 3">
    <name type="scientific">Portunus trituberculatus</name>
    <name type="common">Swimming crab</name>
    <name type="synonym">Neptunus trituberculatus</name>
    <dbReference type="NCBI Taxonomy" id="210409"/>
    <lineage>
        <taxon>Eukaryota</taxon>
        <taxon>Metazoa</taxon>
        <taxon>Ecdysozoa</taxon>
        <taxon>Arthropoda</taxon>
        <taxon>Crustacea</taxon>
        <taxon>Multicrustacea</taxon>
        <taxon>Malacostraca</taxon>
        <taxon>Eumalacostraca</taxon>
        <taxon>Eucarida</taxon>
        <taxon>Decapoda</taxon>
        <taxon>Pleocyemata</taxon>
        <taxon>Brachyura</taxon>
        <taxon>Eubrachyura</taxon>
        <taxon>Portunoidea</taxon>
        <taxon>Portunidae</taxon>
        <taxon>Portuninae</taxon>
        <taxon>Portunus</taxon>
    </lineage>
</organism>
<name>A0A5B7D7S6_PORTR</name>
<reference evidence="2 3" key="1">
    <citation type="submission" date="2019-05" db="EMBL/GenBank/DDBJ databases">
        <title>Another draft genome of Portunus trituberculatus and its Hox gene families provides insights of decapod evolution.</title>
        <authorList>
            <person name="Jeong J.-H."/>
            <person name="Song I."/>
            <person name="Kim S."/>
            <person name="Choi T."/>
            <person name="Kim D."/>
            <person name="Ryu S."/>
            <person name="Kim W."/>
        </authorList>
    </citation>
    <scope>NUCLEOTIDE SEQUENCE [LARGE SCALE GENOMIC DNA]</scope>
    <source>
        <tissue evidence="2">Muscle</tissue>
    </source>
</reference>
<keyword evidence="3" id="KW-1185">Reference proteome</keyword>
<keyword evidence="1" id="KW-0472">Membrane</keyword>